<reference evidence="2" key="1">
    <citation type="submission" date="2022-10" db="EMBL/GenBank/DDBJ databases">
        <title>Culturing micro-colonial fungi from biological soil crusts in the Mojave desert and describing Neophaeococcomyces mojavensis, and introducing the new genera and species Taxawa tesnikishii.</title>
        <authorList>
            <person name="Kurbessoian T."/>
            <person name="Stajich J.E."/>
        </authorList>
    </citation>
    <scope>NUCLEOTIDE SEQUENCE</scope>
    <source>
        <strain evidence="2">TK_41</strain>
    </source>
</reference>
<dbReference type="PANTHER" id="PTHR34598">
    <property type="entry name" value="BLL6449 PROTEIN"/>
    <property type="match status" value="1"/>
</dbReference>
<dbReference type="EMBL" id="JAPDRK010000013">
    <property type="protein sequence ID" value="KAJ9606656.1"/>
    <property type="molecule type" value="Genomic_DNA"/>
</dbReference>
<dbReference type="AlphaFoldDB" id="A0AA39CFR6"/>
<comment type="caution">
    <text evidence="2">The sequence shown here is derived from an EMBL/GenBank/DDBJ whole genome shotgun (WGS) entry which is preliminary data.</text>
</comment>
<dbReference type="PANTHER" id="PTHR34598:SF3">
    <property type="entry name" value="OXIDOREDUCTASE AN1597"/>
    <property type="match status" value="1"/>
</dbReference>
<proteinExistence type="inferred from homology"/>
<protein>
    <recommendedName>
        <fullName evidence="4">GA4 desaturase</fullName>
    </recommendedName>
</protein>
<accession>A0AA39CFR6</accession>
<sequence length="367" mass="42082">MSITTTYTDTLPPTLQDGREEPIEAEFLYWASKRENDPSEAVAMVNGQCEAMARTILPVYNIRPNLASVNHESHGFQIVENESTFLQRYGSDFDFSDFKSVHAQHSQDVIALVKEELSVRSAVVLNNVFRESSPELHDNGSVRPPGVSKETNPSKPFHIVHNDYSLPGANISLRAMVPSFFEDTGTVDIFTKEERDRFFRLRDEILSAQEDAIAESGASSHQTWNGANYRGPRWGHFSIWRPIEPVQQDPLAVLDPNSLFANISLHDEEHKPYMRARLLLRSRQGFLPEFEYRNMMPLLPRDNQSHRWLWLKDQQPNEVNFLKLFDSEAWKEGSRVMPCAPHSAFSLPNTAHLPPRRSIETRVLVVW</sequence>
<comment type="similarity">
    <text evidence="1">Belongs to the asaB hydroxylase/desaturase family.</text>
</comment>
<evidence type="ECO:0000313" key="3">
    <source>
        <dbReference type="Proteomes" id="UP001172673"/>
    </source>
</evidence>
<name>A0AA39CFR6_9EURO</name>
<evidence type="ECO:0008006" key="4">
    <source>
        <dbReference type="Google" id="ProtNLM"/>
    </source>
</evidence>
<dbReference type="Proteomes" id="UP001172673">
    <property type="component" value="Unassembled WGS sequence"/>
</dbReference>
<organism evidence="2 3">
    <name type="scientific">Cladophialophora chaetospira</name>
    <dbReference type="NCBI Taxonomy" id="386627"/>
    <lineage>
        <taxon>Eukaryota</taxon>
        <taxon>Fungi</taxon>
        <taxon>Dikarya</taxon>
        <taxon>Ascomycota</taxon>
        <taxon>Pezizomycotina</taxon>
        <taxon>Eurotiomycetes</taxon>
        <taxon>Chaetothyriomycetidae</taxon>
        <taxon>Chaetothyriales</taxon>
        <taxon>Herpotrichiellaceae</taxon>
        <taxon>Cladophialophora</taxon>
    </lineage>
</organism>
<gene>
    <name evidence="2" type="ORF">H2200_008664</name>
</gene>
<evidence type="ECO:0000256" key="1">
    <source>
        <dbReference type="ARBA" id="ARBA00023604"/>
    </source>
</evidence>
<evidence type="ECO:0000313" key="2">
    <source>
        <dbReference type="EMBL" id="KAJ9606656.1"/>
    </source>
</evidence>
<dbReference type="InterPro" id="IPR044053">
    <property type="entry name" value="AsaB-like"/>
</dbReference>
<dbReference type="GO" id="GO:0016491">
    <property type="term" value="F:oxidoreductase activity"/>
    <property type="evidence" value="ECO:0007669"/>
    <property type="project" value="InterPro"/>
</dbReference>
<keyword evidence="3" id="KW-1185">Reference proteome</keyword>